<evidence type="ECO:0000256" key="7">
    <source>
        <dbReference type="ARBA" id="ARBA00023136"/>
    </source>
</evidence>
<dbReference type="PANTHER" id="PTHR30269">
    <property type="entry name" value="TRANSMEMBRANE PROTEIN YFCA"/>
    <property type="match status" value="1"/>
</dbReference>
<feature type="transmembrane region" description="Helical" evidence="8">
    <location>
        <begin position="78"/>
        <end position="96"/>
    </location>
</feature>
<proteinExistence type="inferred from homology"/>
<comment type="caution">
    <text evidence="9">The sequence shown here is derived from an EMBL/GenBank/DDBJ whole genome shotgun (WGS) entry which is preliminary data.</text>
</comment>
<keyword evidence="4 8" id="KW-1003">Cell membrane</keyword>
<dbReference type="EMBL" id="QFFI01000002">
    <property type="protein sequence ID" value="PWG65419.1"/>
    <property type="molecule type" value="Genomic_DNA"/>
</dbReference>
<feature type="transmembrane region" description="Helical" evidence="8">
    <location>
        <begin position="12"/>
        <end position="36"/>
    </location>
</feature>
<keyword evidence="6 8" id="KW-1133">Transmembrane helix</keyword>
<evidence type="ECO:0000256" key="4">
    <source>
        <dbReference type="ARBA" id="ARBA00022475"/>
    </source>
</evidence>
<feature type="transmembrane region" description="Helical" evidence="8">
    <location>
        <begin position="48"/>
        <end position="66"/>
    </location>
</feature>
<evidence type="ECO:0000256" key="8">
    <source>
        <dbReference type="RuleBase" id="RU363041"/>
    </source>
</evidence>
<name>A0A2U2N8Y9_9GAMM</name>
<evidence type="ECO:0000313" key="9">
    <source>
        <dbReference type="EMBL" id="PWG65419.1"/>
    </source>
</evidence>
<dbReference type="Pfam" id="PF01925">
    <property type="entry name" value="TauE"/>
    <property type="match status" value="1"/>
</dbReference>
<sequence>MDWLPFAPELTALVAIALFLGGAVKGTVGVGLPLVVVSLLGSFLDPKLAVVLVTVPVVVSNVWQSLRSGIVLGAARRFWPLILPFVLCTWLGAQLLASMHTALLLGFLGALVIGFSMLNLAQPQWRLAPRYEPFAGPGVGAVAGVLNGVSTVNGPPLIMYLVSLGLQKNDFVGSYGLIALAGSIPLVLSYIGVGLMGPAEFGASALALVPVLAGLLTGERLRRRIDPDLFRKVLLVVLIVLGLNLIRRALY</sequence>
<gene>
    <name evidence="9" type="ORF">DEM34_01360</name>
</gene>
<keyword evidence="5 8" id="KW-0812">Transmembrane</keyword>
<feature type="transmembrane region" description="Helical" evidence="8">
    <location>
        <begin position="141"/>
        <end position="162"/>
    </location>
</feature>
<dbReference type="InterPro" id="IPR002781">
    <property type="entry name" value="TM_pro_TauE-like"/>
</dbReference>
<evidence type="ECO:0000313" key="10">
    <source>
        <dbReference type="Proteomes" id="UP000245474"/>
    </source>
</evidence>
<organism evidence="9 10">
    <name type="scientific">Sediminicurvatus halobius</name>
    <dbReference type="NCBI Taxonomy" id="2182432"/>
    <lineage>
        <taxon>Bacteria</taxon>
        <taxon>Pseudomonadati</taxon>
        <taxon>Pseudomonadota</taxon>
        <taxon>Gammaproteobacteria</taxon>
        <taxon>Chromatiales</taxon>
        <taxon>Ectothiorhodospiraceae</taxon>
        <taxon>Sediminicurvatus</taxon>
    </lineage>
</organism>
<protein>
    <recommendedName>
        <fullName evidence="8">Probable membrane transporter protein</fullName>
    </recommendedName>
</protein>
<comment type="subcellular location">
    <subcellularLocation>
        <location evidence="1 8">Cell membrane</location>
        <topology evidence="1 8">Multi-pass membrane protein</topology>
    </subcellularLocation>
</comment>
<evidence type="ECO:0000256" key="3">
    <source>
        <dbReference type="ARBA" id="ARBA00022448"/>
    </source>
</evidence>
<keyword evidence="10" id="KW-1185">Reference proteome</keyword>
<evidence type="ECO:0000256" key="5">
    <source>
        <dbReference type="ARBA" id="ARBA00022692"/>
    </source>
</evidence>
<feature type="transmembrane region" description="Helical" evidence="8">
    <location>
        <begin position="229"/>
        <end position="246"/>
    </location>
</feature>
<reference evidence="9 10" key="1">
    <citation type="submission" date="2018-05" db="EMBL/GenBank/DDBJ databases">
        <title>Spiribacter halobius sp. nov., a moderately halophilic bacterium isolated from marine solar saltern.</title>
        <authorList>
            <person name="Zheng W.-S."/>
            <person name="Lu D.-C."/>
            <person name="Du Z.-J."/>
        </authorList>
    </citation>
    <scope>NUCLEOTIDE SEQUENCE [LARGE SCALE GENOMIC DNA]</scope>
    <source>
        <strain evidence="9 10">E85</strain>
    </source>
</reference>
<feature type="transmembrane region" description="Helical" evidence="8">
    <location>
        <begin position="174"/>
        <end position="193"/>
    </location>
</feature>
<evidence type="ECO:0000256" key="2">
    <source>
        <dbReference type="ARBA" id="ARBA00009142"/>
    </source>
</evidence>
<comment type="similarity">
    <text evidence="2 8">Belongs to the 4-toluene sulfonate uptake permease (TSUP) (TC 2.A.102) family.</text>
</comment>
<dbReference type="AlphaFoldDB" id="A0A2U2N8Y9"/>
<feature type="transmembrane region" description="Helical" evidence="8">
    <location>
        <begin position="103"/>
        <end position="121"/>
    </location>
</feature>
<dbReference type="OrthoDB" id="9800873at2"/>
<dbReference type="RefSeq" id="WP_109675483.1">
    <property type="nucleotide sequence ID" value="NZ_CP086615.1"/>
</dbReference>
<dbReference type="InterPro" id="IPR052017">
    <property type="entry name" value="TSUP"/>
</dbReference>
<dbReference type="GO" id="GO:0005886">
    <property type="term" value="C:plasma membrane"/>
    <property type="evidence" value="ECO:0007669"/>
    <property type="project" value="UniProtKB-SubCell"/>
</dbReference>
<evidence type="ECO:0000256" key="6">
    <source>
        <dbReference type="ARBA" id="ARBA00022989"/>
    </source>
</evidence>
<keyword evidence="7 8" id="KW-0472">Membrane</keyword>
<evidence type="ECO:0000256" key="1">
    <source>
        <dbReference type="ARBA" id="ARBA00004651"/>
    </source>
</evidence>
<accession>A0A2U2N8Y9</accession>
<keyword evidence="3" id="KW-0813">Transport</keyword>
<dbReference type="PANTHER" id="PTHR30269:SF32">
    <property type="entry name" value="MEMBRANE TRANSPORTER PROTEIN-RELATED"/>
    <property type="match status" value="1"/>
</dbReference>
<feature type="transmembrane region" description="Helical" evidence="8">
    <location>
        <begin position="199"/>
        <end position="217"/>
    </location>
</feature>
<dbReference type="Proteomes" id="UP000245474">
    <property type="component" value="Unassembled WGS sequence"/>
</dbReference>